<dbReference type="GO" id="GO:0005654">
    <property type="term" value="C:nucleoplasm"/>
    <property type="evidence" value="ECO:0007669"/>
    <property type="project" value="TreeGrafter"/>
</dbReference>
<keyword evidence="10" id="KW-1185">Reference proteome</keyword>
<reference evidence="11" key="1">
    <citation type="submission" date="2016-11" db="UniProtKB">
        <authorList>
            <consortium name="WormBaseParasite"/>
        </authorList>
    </citation>
    <scope>IDENTIFICATION</scope>
</reference>
<dbReference type="GO" id="GO:0051301">
    <property type="term" value="P:cell division"/>
    <property type="evidence" value="ECO:0007669"/>
    <property type="project" value="UniProtKB-KW"/>
</dbReference>
<name>A0A1I8AZ32_MELHA</name>
<protein>
    <recommendedName>
        <fullName evidence="7">Mitotic spindle assembly checkpoint protein MAD2A</fullName>
    </recommendedName>
    <alternativeName>
        <fullName evidence="8">Mitotic arrest deficient 2-like protein 1</fullName>
    </alternativeName>
</protein>
<dbReference type="OMA" id="WQFDVEI"/>
<evidence type="ECO:0000256" key="6">
    <source>
        <dbReference type="ARBA" id="ARBA00023306"/>
    </source>
</evidence>
<dbReference type="GO" id="GO:1990728">
    <property type="term" value="C:mitotic spindle assembly checkpoint MAD1-MAD2 complex"/>
    <property type="evidence" value="ECO:0007669"/>
    <property type="project" value="UniProtKB-ARBA"/>
</dbReference>
<keyword evidence="4" id="KW-0498">Mitosis</keyword>
<dbReference type="FunFam" id="3.30.900.10:FF:000002">
    <property type="entry name" value="Mitotic spindle assembly checkpoint protein MAD2A"/>
    <property type="match status" value="1"/>
</dbReference>
<evidence type="ECO:0000256" key="8">
    <source>
        <dbReference type="ARBA" id="ARBA00076594"/>
    </source>
</evidence>
<dbReference type="InterPro" id="IPR036570">
    <property type="entry name" value="HORMA_dom_sf"/>
</dbReference>
<keyword evidence="3" id="KW-0132">Cell division</keyword>
<dbReference type="GO" id="GO:0007094">
    <property type="term" value="P:mitotic spindle assembly checkpoint signaling"/>
    <property type="evidence" value="ECO:0007669"/>
    <property type="project" value="TreeGrafter"/>
</dbReference>
<dbReference type="WBParaSite" id="MhA1_Contig107.frz3.gene27">
    <property type="protein sequence ID" value="MhA1_Contig107.frz3.gene27"/>
    <property type="gene ID" value="MhA1_Contig107.frz3.gene27"/>
</dbReference>
<feature type="domain" description="HORMA" evidence="9">
    <location>
        <begin position="13"/>
        <end position="195"/>
    </location>
</feature>
<dbReference type="InterPro" id="IPR003511">
    <property type="entry name" value="HORMA_dom"/>
</dbReference>
<dbReference type="PANTHER" id="PTHR11842:SF11">
    <property type="entry name" value="MITOTIC SPINDLE ASSEMBLY CHECKPOINT PROTEIN MAD2A"/>
    <property type="match status" value="1"/>
</dbReference>
<dbReference type="GO" id="GO:0000776">
    <property type="term" value="C:kinetochore"/>
    <property type="evidence" value="ECO:0007669"/>
    <property type="project" value="TreeGrafter"/>
</dbReference>
<keyword evidence="5" id="KW-0539">Nucleus</keyword>
<dbReference type="InterPro" id="IPR045091">
    <property type="entry name" value="Mad2-like"/>
</dbReference>
<evidence type="ECO:0000313" key="10">
    <source>
        <dbReference type="Proteomes" id="UP000095281"/>
    </source>
</evidence>
<accession>A0A1I8AZ32</accession>
<sequence length="201" mass="23114">MTELATKSEITLKGSAQMIQQFFHYGIHSILYQRGIYPSDSFTREKKYGMTLLVNTDSKVQDFLKPLLEHVEMLLSKKKLKKLVLVITDIATKEALERWQFDIETTADIDENGSVCKDEKRIKQEISDVLRQITASVAFLPLLENRCSFDVLIYTFRDIKLPEGWADSSECRISDAEQVQLRSFSTAVHNVLTKVQYKADI</sequence>
<evidence type="ECO:0000256" key="2">
    <source>
        <dbReference type="ARBA" id="ARBA00010348"/>
    </source>
</evidence>
<keyword evidence="6" id="KW-0131">Cell cycle</keyword>
<evidence type="ECO:0000256" key="4">
    <source>
        <dbReference type="ARBA" id="ARBA00022776"/>
    </source>
</evidence>
<dbReference type="AlphaFoldDB" id="A0A1I8AZ32"/>
<dbReference type="Pfam" id="PF02301">
    <property type="entry name" value="HORMA"/>
    <property type="match status" value="1"/>
</dbReference>
<dbReference type="PROSITE" id="PS50815">
    <property type="entry name" value="HORMA"/>
    <property type="match status" value="1"/>
</dbReference>
<evidence type="ECO:0000256" key="3">
    <source>
        <dbReference type="ARBA" id="ARBA00022618"/>
    </source>
</evidence>
<dbReference type="PANTHER" id="PTHR11842">
    <property type="entry name" value="MITOTIC SPINDLE ASSEMBLY CHECKPOINT PROTEIN MAD2"/>
    <property type="match status" value="1"/>
</dbReference>
<organism evidence="10 11">
    <name type="scientific">Meloidogyne hapla</name>
    <name type="common">Root-knot nematode worm</name>
    <dbReference type="NCBI Taxonomy" id="6305"/>
    <lineage>
        <taxon>Eukaryota</taxon>
        <taxon>Metazoa</taxon>
        <taxon>Ecdysozoa</taxon>
        <taxon>Nematoda</taxon>
        <taxon>Chromadorea</taxon>
        <taxon>Rhabditida</taxon>
        <taxon>Tylenchina</taxon>
        <taxon>Tylenchomorpha</taxon>
        <taxon>Tylenchoidea</taxon>
        <taxon>Meloidogynidae</taxon>
        <taxon>Meloidogyninae</taxon>
        <taxon>Meloidogyne</taxon>
    </lineage>
</organism>
<comment type="subcellular location">
    <subcellularLocation>
        <location evidence="1">Nucleus</location>
    </subcellularLocation>
</comment>
<dbReference type="Gene3D" id="3.30.900.10">
    <property type="entry name" value="HORMA domain"/>
    <property type="match status" value="1"/>
</dbReference>
<evidence type="ECO:0000256" key="7">
    <source>
        <dbReference type="ARBA" id="ARBA00068928"/>
    </source>
</evidence>
<evidence type="ECO:0000256" key="1">
    <source>
        <dbReference type="ARBA" id="ARBA00004123"/>
    </source>
</evidence>
<evidence type="ECO:0000256" key="5">
    <source>
        <dbReference type="ARBA" id="ARBA00023242"/>
    </source>
</evidence>
<dbReference type="SUPFAM" id="SSF56019">
    <property type="entry name" value="The spindle assembly checkpoint protein mad2"/>
    <property type="match status" value="1"/>
</dbReference>
<evidence type="ECO:0000259" key="9">
    <source>
        <dbReference type="PROSITE" id="PS50815"/>
    </source>
</evidence>
<evidence type="ECO:0000313" key="11">
    <source>
        <dbReference type="WBParaSite" id="MhA1_Contig107.frz3.gene27"/>
    </source>
</evidence>
<dbReference type="Proteomes" id="UP000095281">
    <property type="component" value="Unplaced"/>
</dbReference>
<proteinExistence type="inferred from homology"/>
<comment type="similarity">
    <text evidence="2">Belongs to the MAD2 family.</text>
</comment>